<evidence type="ECO:0000313" key="5">
    <source>
        <dbReference type="Proteomes" id="UP000182062"/>
    </source>
</evidence>
<dbReference type="GO" id="GO:0016746">
    <property type="term" value="F:acyltransferase activity"/>
    <property type="evidence" value="ECO:0007669"/>
    <property type="project" value="UniProtKB-KW"/>
</dbReference>
<accession>A0A1J6VVK3</accession>
<sequence length="306" mass="34336">MLGIEGIETYLPDNEVYISNLSERLNLNRFQLTLLTRFHGLEKVRYKPDQSLEEMLINPIEKMLSKVERKDIKYIIYAHTITTVAPYPINILENIKKTLGLENATSFSITHHHCSSAITAIEVAKHLIGDSRDKVLLLTGEKPFTPKAQLIPNTTVMGEGSACCLISANSKGNQLLSTNRMILGAYHSGVNLNDKQLKQFEKEYTDTLVKTIEGAISKANLGMGDINHIIPHNVNRSSWLKVIDALPLKKEIYFLDNISEIGHCYCSDPFLNLHTMLERGSIRKGEYYVFVTVGLGATFSAAVFQH</sequence>
<reference evidence="4 5" key="1">
    <citation type="submission" date="2016-09" db="EMBL/GenBank/DDBJ databases">
        <title>Bacillus aquimaris SAMM genome sequence reveals colonization and biosurfactant production capacities.</title>
        <authorList>
            <person name="Waghmode S.R."/>
            <person name="Suryavanshi M.V."/>
        </authorList>
    </citation>
    <scope>NUCLEOTIDE SEQUENCE [LARGE SCALE GENOMIC DNA]</scope>
    <source>
        <strain evidence="4 5">SAMM</strain>
    </source>
</reference>
<dbReference type="RefSeq" id="WP_071619934.1">
    <property type="nucleotide sequence ID" value="NZ_MINN01000117.1"/>
</dbReference>
<comment type="caution">
    <text evidence="4">The sequence shown here is derived from an EMBL/GenBank/DDBJ whole genome shotgun (WGS) entry which is preliminary data.</text>
</comment>
<keyword evidence="1" id="KW-0808">Transferase</keyword>
<dbReference type="OrthoDB" id="1704808at2"/>
<dbReference type="Proteomes" id="UP000182062">
    <property type="component" value="Unassembled WGS sequence"/>
</dbReference>
<feature type="domain" description="Beta-ketoacyl-[acyl-carrier-protein] synthase III C-terminal" evidence="3">
    <location>
        <begin position="217"/>
        <end position="305"/>
    </location>
</feature>
<evidence type="ECO:0000313" key="4">
    <source>
        <dbReference type="EMBL" id="OIU69830.1"/>
    </source>
</evidence>
<dbReference type="InterPro" id="IPR013747">
    <property type="entry name" value="ACP_syn_III_C"/>
</dbReference>
<dbReference type="InterPro" id="IPR016039">
    <property type="entry name" value="Thiolase-like"/>
</dbReference>
<dbReference type="GO" id="GO:0044550">
    <property type="term" value="P:secondary metabolite biosynthetic process"/>
    <property type="evidence" value="ECO:0007669"/>
    <property type="project" value="TreeGrafter"/>
</dbReference>
<dbReference type="PANTHER" id="PTHR34069">
    <property type="entry name" value="3-OXOACYL-[ACYL-CARRIER-PROTEIN] SYNTHASE 3"/>
    <property type="match status" value="1"/>
</dbReference>
<keyword evidence="5" id="KW-1185">Reference proteome</keyword>
<evidence type="ECO:0000256" key="1">
    <source>
        <dbReference type="ARBA" id="ARBA00022679"/>
    </source>
</evidence>
<organism evidence="4 5">
    <name type="scientific">Rossellomorea aquimaris</name>
    <dbReference type="NCBI Taxonomy" id="189382"/>
    <lineage>
        <taxon>Bacteria</taxon>
        <taxon>Bacillati</taxon>
        <taxon>Bacillota</taxon>
        <taxon>Bacilli</taxon>
        <taxon>Bacillales</taxon>
        <taxon>Bacillaceae</taxon>
        <taxon>Rossellomorea</taxon>
    </lineage>
</organism>
<evidence type="ECO:0000256" key="2">
    <source>
        <dbReference type="ARBA" id="ARBA00023315"/>
    </source>
</evidence>
<keyword evidence="2" id="KW-0012">Acyltransferase</keyword>
<dbReference type="EMBL" id="MINN01000117">
    <property type="protein sequence ID" value="OIU69830.1"/>
    <property type="molecule type" value="Genomic_DNA"/>
</dbReference>
<dbReference type="Gene3D" id="3.40.47.10">
    <property type="match status" value="2"/>
</dbReference>
<proteinExistence type="predicted"/>
<dbReference type="AlphaFoldDB" id="A0A1J6VVK3"/>
<evidence type="ECO:0000259" key="3">
    <source>
        <dbReference type="Pfam" id="PF08541"/>
    </source>
</evidence>
<dbReference type="PANTHER" id="PTHR34069:SF2">
    <property type="entry name" value="BETA-KETOACYL-[ACYL-CARRIER-PROTEIN] SYNTHASE III"/>
    <property type="match status" value="1"/>
</dbReference>
<name>A0A1J6VVK3_9BACI</name>
<protein>
    <recommendedName>
        <fullName evidence="3">Beta-ketoacyl-[acyl-carrier-protein] synthase III C-terminal domain-containing protein</fullName>
    </recommendedName>
</protein>
<gene>
    <name evidence="4" type="ORF">BHE18_02665</name>
</gene>
<dbReference type="SUPFAM" id="SSF53901">
    <property type="entry name" value="Thiolase-like"/>
    <property type="match status" value="1"/>
</dbReference>
<dbReference type="Pfam" id="PF08541">
    <property type="entry name" value="ACP_syn_III_C"/>
    <property type="match status" value="1"/>
</dbReference>